<feature type="site" description="Cleavage; by adenovirus protease" evidence="7">
    <location>
        <begin position="305"/>
        <end position="306"/>
    </location>
</feature>
<dbReference type="Pfam" id="PF02459">
    <property type="entry name" value="Adeno_terminal"/>
    <property type="match status" value="1"/>
</dbReference>
<dbReference type="GO" id="GO:0044204">
    <property type="term" value="C:host cell nuclear matrix"/>
    <property type="evidence" value="ECO:0007669"/>
    <property type="project" value="UniProtKB-SubCell"/>
</dbReference>
<dbReference type="GO" id="GO:0039687">
    <property type="term" value="P:viral DNA strand displacement replication"/>
    <property type="evidence" value="ECO:0007669"/>
    <property type="project" value="UniProtKB-UniRule"/>
</dbReference>
<feature type="chain" id="PRO_5023245842" description="Preterminal protein" evidence="7">
    <location>
        <begin position="1"/>
        <end position="603"/>
    </location>
</feature>
<name>A0A345S4Z8_9ADEN</name>
<evidence type="ECO:0000313" key="9">
    <source>
        <dbReference type="Proteomes" id="UP000289830"/>
    </source>
</evidence>
<comment type="similarity">
    <text evidence="7">Belongs to the adenoviridae terminal protein family.</text>
</comment>
<evidence type="ECO:0000256" key="5">
    <source>
        <dbReference type="ARBA" id="ARBA00023124"/>
    </source>
</evidence>
<comment type="subcellular location">
    <subcellularLocation>
        <location evidence="7">Host nucleus matrix</location>
    </subcellularLocation>
</comment>
<dbReference type="Proteomes" id="UP000289830">
    <property type="component" value="Segment"/>
</dbReference>
<keyword evidence="4 7" id="KW-1194">Viral DNA replication</keyword>
<proteinExistence type="inferred from homology"/>
<dbReference type="EMBL" id="MF773580">
    <property type="protein sequence ID" value="AXI68651.1"/>
    <property type="molecule type" value="Genomic_DNA"/>
</dbReference>
<evidence type="ECO:0000256" key="7">
    <source>
        <dbReference type="HAMAP-Rule" id="MF_04061"/>
    </source>
</evidence>
<reference evidence="8 9" key="1">
    <citation type="submission" date="2017-08" db="EMBL/GenBank/DDBJ databases">
        <title>Genomic and phylogenetic analysis of a novel adenovirus found in polar bear (Ursus maritimus).</title>
        <authorList>
            <person name="Boszormenyi K.P."/>
            <person name="Podgorski I.I."/>
            <person name="Sos E."/>
            <person name="Harrach B."/>
        </authorList>
    </citation>
    <scope>NUCLEOTIDE SEQUENCE [LARGE SCALE GENOMIC DNA]</scope>
    <source>
        <strain evidence="8">BK35</strain>
    </source>
</reference>
<evidence type="ECO:0000256" key="1">
    <source>
        <dbReference type="ARBA" id="ARBA00022553"/>
    </source>
</evidence>
<keyword evidence="1 7" id="KW-0597">Phosphoprotein</keyword>
<organism evidence="8 9">
    <name type="scientific">Polar bear adenovirus 1</name>
    <dbReference type="NCBI Taxonomy" id="2250215"/>
    <lineage>
        <taxon>Viruses</taxon>
        <taxon>Varidnaviria</taxon>
        <taxon>Bamfordvirae</taxon>
        <taxon>Preplasmiviricota</taxon>
        <taxon>Polisuviricotina</taxon>
        <taxon>Pharingeaviricetes</taxon>
        <taxon>Rowavirales</taxon>
        <taxon>Adenoviridae</taxon>
        <taxon>Mastadenovirus</taxon>
        <taxon>Mastadenovirus ursi</taxon>
        <taxon>Polar bear mastadenovirus A</taxon>
    </lineage>
</organism>
<keyword evidence="5 7" id="KW-0190">Covalent protein-DNA linkage</keyword>
<evidence type="ECO:0000256" key="2">
    <source>
        <dbReference type="ARBA" id="ARBA00022562"/>
    </source>
</evidence>
<keyword evidence="2 7" id="KW-1048">Host nucleus</keyword>
<comment type="PTM">
    <text evidence="7">Preterminal protein is used to replicate viral genome, upon genomic encapsidation it is processed first into iTP and finally into TP by adenovirus protease.</text>
</comment>
<feature type="chain" id="PRO_5023245843" description="Terminal protein" evidence="7">
    <location>
        <begin position="306"/>
        <end position="603"/>
    </location>
</feature>
<dbReference type="InterPro" id="IPR003391">
    <property type="entry name" value="Adeno_preterminal"/>
</dbReference>
<feature type="site" description="Priming of strand displacement replication by covalently linking the first nucleotide of the new DNA chain" evidence="7">
    <location>
        <position position="530"/>
    </location>
</feature>
<comment type="subunit">
    <text evidence="7">Heterodimer with the polymerase; this heterodimer binds to bp 9 to 18 of the genome. Interacts with host POU2F1; POU2F1 binds to the auxiliary sequences in the inverted terminal repeats and tethers the pTP-POL heterodimer to the origin DNA thereby participating in the assembly of the pre-initiation complex (POL-TP-DBP-NFIA-POU2F1).</text>
</comment>
<evidence type="ECO:0000256" key="3">
    <source>
        <dbReference type="ARBA" id="ARBA00022705"/>
    </source>
</evidence>
<protein>
    <recommendedName>
        <fullName evidence="7">Preterminal protein</fullName>
        <shortName evidence="7">pTP</shortName>
    </recommendedName>
    <alternativeName>
        <fullName evidence="7">Bellett protein</fullName>
    </alternativeName>
    <alternativeName>
        <fullName evidence="7">Precursor terminal protein</fullName>
    </alternativeName>
    <component>
        <recommendedName>
            <fullName evidence="7">Intermediate terminal protein</fullName>
            <shortName evidence="7">iTP</shortName>
        </recommendedName>
    </component>
    <component>
        <recommendedName>
            <fullName evidence="7">Terminal protein</fullName>
            <shortName evidence="7">TP</shortName>
        </recommendedName>
    </component>
</protein>
<evidence type="ECO:0000313" key="8">
    <source>
        <dbReference type="EMBL" id="AXI68651.1"/>
    </source>
</evidence>
<feature type="site" description="Cleavage; by adenovirus protease" evidence="7">
    <location>
        <begin position="175"/>
        <end position="176"/>
    </location>
</feature>
<comment type="function">
    <text evidence="7">Protein covalently bound to the viral DNA that acts as a primer for viral genomic replication by DNA strand displacement. Assembles on the viral origin of replication in an initiation complex with viral polymerase, DBP, host NFIA and host POU2F1/OCT1. During initiation, the polymerase covalently couples the first dCTP with Ser-580 of pTP. The terminal protein stimulates the template activity over 20 fold compared to protein-free templates. Neo-synthesized viral genomes are linked to two preterminal proteins, one for each 5' end. These new genomes are encapsidated in the nucleus, and during capsid maturation by viral protease, preterminal protein is first cleaved into intermediary (iTP), then into mature TP. May play a role in host nuclear matrix localization of genomic DNA.</text>
</comment>
<keyword evidence="3 7" id="KW-0235">DNA replication</keyword>
<evidence type="ECO:0000256" key="4">
    <source>
        <dbReference type="ARBA" id="ARBA00023109"/>
    </source>
</evidence>
<dbReference type="GO" id="GO:0006260">
    <property type="term" value="P:DNA replication"/>
    <property type="evidence" value="ECO:0007669"/>
    <property type="project" value="UniProtKB-KW"/>
</dbReference>
<evidence type="ECO:0000256" key="6">
    <source>
        <dbReference type="ARBA" id="ARBA00023125"/>
    </source>
</evidence>
<dbReference type="GO" id="GO:0003697">
    <property type="term" value="F:single-stranded DNA binding"/>
    <property type="evidence" value="ECO:0007669"/>
    <property type="project" value="UniProtKB-UniRule"/>
</dbReference>
<sequence>MSLNAMDYAFLTGQTRYTIELFSPIRNIWNRARDWIRSSTTAAGIAWMSKYVYNYHRLMLMNLSPREPATHHWPLYYYPPPHFLVGYQFIVRTCNEYIFDVRSYSRLRYHDLLAPNQQFVNWSTLCNCSYTIDTGAYHRFVDLDNFEQTLFQIQQAVLAERIVADLALIRPLRGYGRTNIEDDEDVPIEQILTEHFKDLGQCQQEAWGMADRIRIQRSNGQNAEILRIIRRLKAAYFRYLTYRDKDMLSLPCECDWVEAFMDHFCPQDLEMEPGHLQEMEPQVLLKAVISALSLPSPFQDNLRGGAFELRAREDGRAVTETMRRRRGEVIERFIDRLPIRTRRRRRTPSPSPPSSVDLEEALVQEAIPTFEEEIRNTISGIIRALEEELTVSARDHTFFNFVIHFYETMSRLENMGEISETVIRRWVMNFFIAEHLATTLNYLHSTLIQSPQFTRHLELILAQIVLRGRDEMGNVIFSRVWSEDGSESFPNLMRRIAIDLAGNVERAGYEEINEDELEQFMTDIAFHENSGDIQEVLKQVGANDANIDSVELSFRFKIMGPVIFSQKREIQNINRRVITLATQLRRQRQPLPTLNQVVHLPPI</sequence>
<dbReference type="HAMAP" id="MF_04061">
    <property type="entry name" value="ADV_TERM"/>
    <property type="match status" value="1"/>
</dbReference>
<gene>
    <name evidence="7" type="primary">PTP</name>
</gene>
<dbReference type="GO" id="GO:0003690">
    <property type="term" value="F:double-stranded DNA binding"/>
    <property type="evidence" value="ECO:0007669"/>
    <property type="project" value="UniProtKB-UniRule"/>
</dbReference>
<accession>A0A345S4Z8</accession>
<feature type="short sequence motif" description="Nuclear localization signal" evidence="7">
    <location>
        <begin position="336"/>
        <end position="345"/>
    </location>
</feature>
<feature type="chain" id="PRO_5023245844" description="Intermediate terminal protein" evidence="7">
    <location>
        <begin position="176"/>
        <end position="603"/>
    </location>
</feature>
<keyword evidence="9" id="KW-1185">Reference proteome</keyword>
<keyword evidence="6 7" id="KW-0238">DNA-binding</keyword>
<feature type="modified residue" description="O-(5'-phospho-DNA)-serine" evidence="7">
    <location>
        <position position="530"/>
    </location>
</feature>